<dbReference type="Proteomes" id="UP000662783">
    <property type="component" value="Chromosome"/>
</dbReference>
<sequence length="252" mass="29323">MKISGVVITFNEEMNIRRCLESLGKVADELVVVDSFSTDRTKEIAQEMGATFIENKFEGHIEQKNFAMASASYDWVLSLDADEELSEKLIESIQQLKNSGESGVAYKMNRLTSYCGQWIHHCGWYPDTKIRFWNRNEGKWGGENPHDSVKVNESIKVQHLKGDILHYSFHTISQHIQQIDKFTTIAAQESFKRGKKAYFLTHLMIYPFWLFFKNYFLKLGILDGYYGFIVCINGAFYKFQKYAKLFVLSRNK</sequence>
<keyword evidence="5" id="KW-1185">Reference proteome</keyword>
<accession>A0A974WG23</accession>
<reference evidence="4" key="1">
    <citation type="submission" date="2021-02" db="EMBL/GenBank/DDBJ databases">
        <title>Fulvivirga sp. S481 isolated from sea water.</title>
        <authorList>
            <person name="Bae S.S."/>
            <person name="Baek K."/>
        </authorList>
    </citation>
    <scope>NUCLEOTIDE SEQUENCE</scope>
    <source>
        <strain evidence="4">S481</strain>
    </source>
</reference>
<dbReference type="PANTHER" id="PTHR43630:SF2">
    <property type="entry name" value="GLYCOSYLTRANSFERASE"/>
    <property type="match status" value="1"/>
</dbReference>
<dbReference type="Gene3D" id="3.90.550.10">
    <property type="entry name" value="Spore Coat Polysaccharide Biosynthesis Protein SpsA, Chain A"/>
    <property type="match status" value="1"/>
</dbReference>
<evidence type="ECO:0000259" key="3">
    <source>
        <dbReference type="Pfam" id="PF00535"/>
    </source>
</evidence>
<name>A0A974WG23_9BACT</name>
<evidence type="ECO:0000313" key="4">
    <source>
        <dbReference type="EMBL" id="QSE96377.1"/>
    </source>
</evidence>
<dbReference type="PANTHER" id="PTHR43630">
    <property type="entry name" value="POLY-BETA-1,6-N-ACETYL-D-GLUCOSAMINE SYNTHASE"/>
    <property type="match status" value="1"/>
</dbReference>
<dbReference type="CDD" id="cd02511">
    <property type="entry name" value="Beta4Glucosyltransferase"/>
    <property type="match status" value="1"/>
</dbReference>
<keyword evidence="2" id="KW-1133">Transmembrane helix</keyword>
<evidence type="ECO:0000256" key="2">
    <source>
        <dbReference type="SAM" id="Phobius"/>
    </source>
</evidence>
<dbReference type="InterPro" id="IPR029044">
    <property type="entry name" value="Nucleotide-diphossugar_trans"/>
</dbReference>
<evidence type="ECO:0000256" key="1">
    <source>
        <dbReference type="ARBA" id="ARBA00038494"/>
    </source>
</evidence>
<organism evidence="4 5">
    <name type="scientific">Fulvivirga lutea</name>
    <dbReference type="NCBI Taxonomy" id="2810512"/>
    <lineage>
        <taxon>Bacteria</taxon>
        <taxon>Pseudomonadati</taxon>
        <taxon>Bacteroidota</taxon>
        <taxon>Cytophagia</taxon>
        <taxon>Cytophagales</taxon>
        <taxon>Fulvivirgaceae</taxon>
        <taxon>Fulvivirga</taxon>
    </lineage>
</organism>
<feature type="domain" description="Glycosyltransferase 2-like" evidence="3">
    <location>
        <begin position="6"/>
        <end position="122"/>
    </location>
</feature>
<gene>
    <name evidence="4" type="ORF">JR347_12245</name>
</gene>
<dbReference type="KEGG" id="fuv:JR347_12245"/>
<dbReference type="RefSeq" id="WP_205720893.1">
    <property type="nucleotide sequence ID" value="NZ_CP070608.1"/>
</dbReference>
<dbReference type="AlphaFoldDB" id="A0A974WG23"/>
<proteinExistence type="inferred from homology"/>
<evidence type="ECO:0000313" key="5">
    <source>
        <dbReference type="Proteomes" id="UP000662783"/>
    </source>
</evidence>
<keyword evidence="2" id="KW-0472">Membrane</keyword>
<dbReference type="SUPFAM" id="SSF53448">
    <property type="entry name" value="Nucleotide-diphospho-sugar transferases"/>
    <property type="match status" value="1"/>
</dbReference>
<feature type="transmembrane region" description="Helical" evidence="2">
    <location>
        <begin position="224"/>
        <end position="240"/>
    </location>
</feature>
<protein>
    <submittedName>
        <fullName evidence="4">Glycosyltransferase family 2 protein</fullName>
    </submittedName>
</protein>
<comment type="similarity">
    <text evidence="1">Belongs to the glycosyltransferase 2 family. WaaE/KdtX subfamily.</text>
</comment>
<dbReference type="EMBL" id="CP070608">
    <property type="protein sequence ID" value="QSE96377.1"/>
    <property type="molecule type" value="Genomic_DNA"/>
</dbReference>
<dbReference type="Pfam" id="PF00535">
    <property type="entry name" value="Glycos_transf_2"/>
    <property type="match status" value="1"/>
</dbReference>
<keyword evidence="2" id="KW-0812">Transmembrane</keyword>
<dbReference type="InterPro" id="IPR001173">
    <property type="entry name" value="Glyco_trans_2-like"/>
</dbReference>